<feature type="transmembrane region" description="Helical" evidence="1">
    <location>
        <begin position="220"/>
        <end position="240"/>
    </location>
</feature>
<comment type="caution">
    <text evidence="3">The sequence shown here is derived from an EMBL/GenBank/DDBJ whole genome shotgun (WGS) entry which is preliminary data.</text>
</comment>
<evidence type="ECO:0000256" key="1">
    <source>
        <dbReference type="SAM" id="Phobius"/>
    </source>
</evidence>
<keyword evidence="1" id="KW-1133">Transmembrane helix</keyword>
<dbReference type="EMBL" id="AMGO01000067">
    <property type="protein sequence ID" value="EKE43272.1"/>
    <property type="molecule type" value="Genomic_DNA"/>
</dbReference>
<proteinExistence type="predicted"/>
<dbReference type="Proteomes" id="UP000006765">
    <property type="component" value="Unassembled WGS sequence"/>
</dbReference>
<protein>
    <recommendedName>
        <fullName evidence="5">PEP-CTERM protein-sorting domain-containing protein</fullName>
    </recommendedName>
</protein>
<sequence>MYTKLFGAAAAAAVMVSGAQAFAATLLIDDFSTVQSVSDVPSAGLTNASQAAGPGILGGFRDLQVSNTANNGNPTNATELEATGTSLAFNNNAQARGTGTVTYDGDDDPTTLNPFGLGGVNLNIGTDPFFAFDVDSAAFDGNALFRLTAYDMLGNQVSYQETLAGGFETTLDFGSLTGDAGFDFGQVGALEFFISTEGTAISIDGVLNSISVQAGDTPPVVPLPASALLLLGGIGGLSVMRARRRKS</sequence>
<accession>K2H9I3</accession>
<evidence type="ECO:0000256" key="2">
    <source>
        <dbReference type="SAM" id="SignalP"/>
    </source>
</evidence>
<keyword evidence="4" id="KW-1185">Reference proteome</keyword>
<keyword evidence="1" id="KW-0472">Membrane</keyword>
<keyword evidence="1" id="KW-0812">Transmembrane</keyword>
<dbReference type="AlphaFoldDB" id="K2H9I3"/>
<feature type="chain" id="PRO_5003858510" description="PEP-CTERM protein-sorting domain-containing protein" evidence="2">
    <location>
        <begin position="24"/>
        <end position="247"/>
    </location>
</feature>
<reference evidence="3 4" key="1">
    <citation type="journal article" date="2012" name="J. Bacteriol.">
        <title>Draft Genome Sequence of Oceaniovalibus guishaninsula JLT2003T.</title>
        <authorList>
            <person name="Tang K."/>
            <person name="Liu K."/>
            <person name="Jiao N."/>
        </authorList>
    </citation>
    <scope>NUCLEOTIDE SEQUENCE [LARGE SCALE GENOMIC DNA]</scope>
    <source>
        <strain evidence="3 4">JLT2003</strain>
    </source>
</reference>
<feature type="signal peptide" evidence="2">
    <location>
        <begin position="1"/>
        <end position="23"/>
    </location>
</feature>
<dbReference type="NCBIfam" id="TIGR03370">
    <property type="entry name" value="VPLPA-CTERM"/>
    <property type="match status" value="1"/>
</dbReference>
<gene>
    <name evidence="3" type="ORF">OCGS_2609</name>
</gene>
<evidence type="ECO:0000313" key="3">
    <source>
        <dbReference type="EMBL" id="EKE43272.1"/>
    </source>
</evidence>
<evidence type="ECO:0008006" key="5">
    <source>
        <dbReference type="Google" id="ProtNLM"/>
    </source>
</evidence>
<evidence type="ECO:0000313" key="4">
    <source>
        <dbReference type="Proteomes" id="UP000006765"/>
    </source>
</evidence>
<organism evidence="3 4">
    <name type="scientific">Oceaniovalibus guishaninsula JLT2003</name>
    <dbReference type="NCBI Taxonomy" id="1231392"/>
    <lineage>
        <taxon>Bacteria</taxon>
        <taxon>Pseudomonadati</taxon>
        <taxon>Pseudomonadota</taxon>
        <taxon>Alphaproteobacteria</taxon>
        <taxon>Rhodobacterales</taxon>
        <taxon>Roseobacteraceae</taxon>
        <taxon>Oceaniovalibus</taxon>
    </lineage>
</organism>
<dbReference type="STRING" id="1231392.OCGS_2609"/>
<dbReference type="InterPro" id="IPR022472">
    <property type="entry name" value="VPLPA-CTERM"/>
</dbReference>
<dbReference type="RefSeq" id="WP_007427761.1">
    <property type="nucleotide sequence ID" value="NZ_AMGO01000067.1"/>
</dbReference>
<name>K2H9I3_9RHOB</name>
<dbReference type="eggNOG" id="ENOG50337EU">
    <property type="taxonomic scope" value="Bacteria"/>
</dbReference>
<keyword evidence="2" id="KW-0732">Signal</keyword>